<evidence type="ECO:0000313" key="1">
    <source>
        <dbReference type="EMBL" id="JAA70584.1"/>
    </source>
</evidence>
<dbReference type="EMBL" id="GADI01003224">
    <property type="protein sequence ID" value="JAA70584.1"/>
    <property type="molecule type" value="mRNA"/>
</dbReference>
<reference evidence="1" key="1">
    <citation type="submission" date="2012-12" db="EMBL/GenBank/DDBJ databases">
        <title>Identification and characterization of a phenylalanine ammonia-lyase gene family in Isatis indigotica Fort.</title>
        <authorList>
            <person name="Liu Q."/>
            <person name="Chen J."/>
            <person name="Zhou X."/>
            <person name="Di P."/>
            <person name="Xiao Y."/>
            <person name="Xuan H."/>
            <person name="Zhang L."/>
            <person name="Chen W."/>
        </authorList>
    </citation>
    <scope>NUCLEOTIDE SEQUENCE</scope>
    <source>
        <tissue evidence="1">Salivary gland</tissue>
    </source>
</reference>
<name>A0A0K8RJ60_IXORI</name>
<organism evidence="1">
    <name type="scientific">Ixodes ricinus</name>
    <name type="common">Common tick</name>
    <name type="synonym">Acarus ricinus</name>
    <dbReference type="NCBI Taxonomy" id="34613"/>
    <lineage>
        <taxon>Eukaryota</taxon>
        <taxon>Metazoa</taxon>
        <taxon>Ecdysozoa</taxon>
        <taxon>Arthropoda</taxon>
        <taxon>Chelicerata</taxon>
        <taxon>Arachnida</taxon>
        <taxon>Acari</taxon>
        <taxon>Parasitiformes</taxon>
        <taxon>Ixodida</taxon>
        <taxon>Ixodoidea</taxon>
        <taxon>Ixodidae</taxon>
        <taxon>Ixodinae</taxon>
        <taxon>Ixodes</taxon>
    </lineage>
</organism>
<protein>
    <submittedName>
        <fullName evidence="1">Putative secreted protein</fullName>
    </submittedName>
</protein>
<proteinExistence type="evidence at transcript level"/>
<dbReference type="AlphaFoldDB" id="A0A0K8RJ60"/>
<sequence length="150" mass="16503">MSLNSSITRSAQRDMRSSARLSLGFSKLCASEKRWKALPSTRTTSQQFGRHLSSCSNCRTYSNLLLAIFGTCGQVASLTASKFRAEYRGFDVLLIRTQTCVRIVCVKTLCENAQRFVQNVQNNPIGHAKHCSNAAAAAVANLLKFAVPRN</sequence>
<accession>A0A0K8RJ60</accession>